<feature type="chain" id="PRO_5018263520" evidence="1">
    <location>
        <begin position="28"/>
        <end position="508"/>
    </location>
</feature>
<gene>
    <name evidence="2" type="ORF">EFB08_00690</name>
</gene>
<dbReference type="PROSITE" id="PS51257">
    <property type="entry name" value="PROKAR_LIPOPROTEIN"/>
    <property type="match status" value="1"/>
</dbReference>
<dbReference type="InterPro" id="IPR011990">
    <property type="entry name" value="TPR-like_helical_dom_sf"/>
</dbReference>
<name>A0A3M9N009_9BACT</name>
<reference evidence="2 3" key="1">
    <citation type="submission" date="2018-11" db="EMBL/GenBank/DDBJ databases">
        <title>Rufibacter latericius sp. nov., isolated from water in Baiyang Lake.</title>
        <authorList>
            <person name="Yang Y."/>
        </authorList>
    </citation>
    <scope>NUCLEOTIDE SEQUENCE [LARGE SCALE GENOMIC DNA]</scope>
    <source>
        <strain evidence="2 3">R-22-1c-1</strain>
    </source>
</reference>
<dbReference type="SUPFAM" id="SSF48452">
    <property type="entry name" value="TPR-like"/>
    <property type="match status" value="1"/>
</dbReference>
<dbReference type="Gene3D" id="1.25.40.390">
    <property type="match status" value="1"/>
</dbReference>
<dbReference type="RefSeq" id="WP_123124992.1">
    <property type="nucleotide sequence ID" value="NZ_RJJD01000001.1"/>
</dbReference>
<feature type="signal peptide" evidence="1">
    <location>
        <begin position="1"/>
        <end position="27"/>
    </location>
</feature>
<dbReference type="AlphaFoldDB" id="A0A3M9N009"/>
<dbReference type="InterPro" id="IPR041662">
    <property type="entry name" value="SusD-like_2"/>
</dbReference>
<accession>A0A3M9N009</accession>
<organism evidence="2 3">
    <name type="scientific">Rufibacter latericius</name>
    <dbReference type="NCBI Taxonomy" id="2487040"/>
    <lineage>
        <taxon>Bacteria</taxon>
        <taxon>Pseudomonadati</taxon>
        <taxon>Bacteroidota</taxon>
        <taxon>Cytophagia</taxon>
        <taxon>Cytophagales</taxon>
        <taxon>Hymenobacteraceae</taxon>
        <taxon>Rufibacter</taxon>
    </lineage>
</organism>
<comment type="caution">
    <text evidence="2">The sequence shown here is derived from an EMBL/GenBank/DDBJ whole genome shotgun (WGS) entry which is preliminary data.</text>
</comment>
<proteinExistence type="predicted"/>
<dbReference type="EMBL" id="RJJD01000001">
    <property type="protein sequence ID" value="RNI31090.1"/>
    <property type="molecule type" value="Genomic_DNA"/>
</dbReference>
<keyword evidence="2" id="KW-0449">Lipoprotein</keyword>
<evidence type="ECO:0000256" key="1">
    <source>
        <dbReference type="SAM" id="SignalP"/>
    </source>
</evidence>
<evidence type="ECO:0000313" key="3">
    <source>
        <dbReference type="Proteomes" id="UP000272117"/>
    </source>
</evidence>
<dbReference type="OrthoDB" id="622163at2"/>
<dbReference type="Pfam" id="PF12771">
    <property type="entry name" value="SusD-like_2"/>
    <property type="match status" value="1"/>
</dbReference>
<sequence>MKRYIKSCKTILLAVALVMASSCDDFLDVNTSPNNLPSSEVQYILPGAELGIGFAMGNTIQLVNSLWVQHMAGTGTQSDPYDRYNIGPNDLDNEWDLMYASLLDDLQQVKVQGREEGNFIHAGMAGVLQAYTWAVTTDIWGDVPFSQALSFDQSATPVYDPQQNIYAGILTILNEAIADLGKTNAIASSEGDLIYSGDVAKWTKAANSIKLKLYIQSRKKNAAEATAGINDLIAQGQLITSNADNLNVPFFASSGAQNPLYMYNHLTRPNDMIASSRFIDSMQVLNDPRLPAILTQSGGAYIGYDNGAHTVLNFTSANRSRWGLYIVGKGQTAANGTINVSVAGDQAPFRLITSYMVYYWLAEAALTLGTSGDPATLYRQALQANFDDISSFLGAAYTPANFTADAQTYIAAREAAFNASSSAEGKLNVLIRDKWVSSAGNAYEAYNDYRRTGYPRLELPQNALAGVNRIPTRWPYVQGEIQSNKDNVPIPDENAYPAAFLIPIWWMQ</sequence>
<dbReference type="Proteomes" id="UP000272117">
    <property type="component" value="Unassembled WGS sequence"/>
</dbReference>
<protein>
    <submittedName>
        <fullName evidence="2">SusD/RagB family nutrient-binding outer membrane lipoprotein</fullName>
    </submittedName>
</protein>
<keyword evidence="3" id="KW-1185">Reference proteome</keyword>
<keyword evidence="1" id="KW-0732">Signal</keyword>
<evidence type="ECO:0000313" key="2">
    <source>
        <dbReference type="EMBL" id="RNI31090.1"/>
    </source>
</evidence>